<evidence type="ECO:0000256" key="1">
    <source>
        <dbReference type="ARBA" id="ARBA00004945"/>
    </source>
</evidence>
<accession>A0A1Y1S0C0</accession>
<dbReference type="CDD" id="cd09008">
    <property type="entry name" value="MTAN"/>
    <property type="match status" value="1"/>
</dbReference>
<evidence type="ECO:0000256" key="4">
    <source>
        <dbReference type="ARBA" id="ARBA00022801"/>
    </source>
</evidence>
<dbReference type="GO" id="GO:0008782">
    <property type="term" value="F:adenosylhomocysteine nucleosidase activity"/>
    <property type="evidence" value="ECO:0007669"/>
    <property type="project" value="UniProtKB-EC"/>
</dbReference>
<dbReference type="EMBL" id="MWQY01000005">
    <property type="protein sequence ID" value="ORC36634.1"/>
    <property type="molecule type" value="Genomic_DNA"/>
</dbReference>
<keyword evidence="8" id="KW-1185">Reference proteome</keyword>
<dbReference type="OrthoDB" id="9792278at2"/>
<dbReference type="SUPFAM" id="SSF53167">
    <property type="entry name" value="Purine and uridine phosphorylases"/>
    <property type="match status" value="1"/>
</dbReference>
<dbReference type="PANTHER" id="PTHR46832:SF1">
    <property type="entry name" value="5'-METHYLTHIOADENOSINE_S-ADENOSYLHOMOCYSTEINE NUCLEOSIDASE"/>
    <property type="match status" value="1"/>
</dbReference>
<dbReference type="GO" id="GO:0019509">
    <property type="term" value="P:L-methionine salvage from methylthioadenosine"/>
    <property type="evidence" value="ECO:0007669"/>
    <property type="project" value="UniProtKB-UniPathway"/>
</dbReference>
<comment type="pathway">
    <text evidence="1">Amino-acid biosynthesis; L-methionine biosynthesis via salvage pathway; S-methyl-5-thio-alpha-D-ribose 1-phosphate from S-methyl-5'-thioadenosine (hydrolase route): step 1/2.</text>
</comment>
<organism evidence="7 8">
    <name type="scientific">Marispirochaeta aestuarii</name>
    <dbReference type="NCBI Taxonomy" id="1963862"/>
    <lineage>
        <taxon>Bacteria</taxon>
        <taxon>Pseudomonadati</taxon>
        <taxon>Spirochaetota</taxon>
        <taxon>Spirochaetia</taxon>
        <taxon>Spirochaetales</taxon>
        <taxon>Spirochaetaceae</taxon>
        <taxon>Marispirochaeta</taxon>
    </lineage>
</organism>
<dbReference type="STRING" id="1963862.B4O97_06100"/>
<dbReference type="Pfam" id="PF01048">
    <property type="entry name" value="PNP_UDP_1"/>
    <property type="match status" value="1"/>
</dbReference>
<dbReference type="NCBIfam" id="TIGR01704">
    <property type="entry name" value="MTA_SAH-Nsdase"/>
    <property type="match status" value="1"/>
</dbReference>
<reference evidence="7 8" key="1">
    <citation type="submission" date="2017-03" db="EMBL/GenBank/DDBJ databases">
        <title>Draft Genome sequence of Marispirochaeta sp. strain JC444.</title>
        <authorList>
            <person name="Shivani Y."/>
            <person name="Subhash Y."/>
            <person name="Sasikala C."/>
            <person name="Ramana C."/>
        </authorList>
    </citation>
    <scope>NUCLEOTIDE SEQUENCE [LARGE SCALE GENOMIC DNA]</scope>
    <source>
        <strain evidence="7 8">JC444</strain>
    </source>
</reference>
<name>A0A1Y1S0C0_9SPIO</name>
<dbReference type="GO" id="GO:0009164">
    <property type="term" value="P:nucleoside catabolic process"/>
    <property type="evidence" value="ECO:0007669"/>
    <property type="project" value="InterPro"/>
</dbReference>
<evidence type="ECO:0000256" key="5">
    <source>
        <dbReference type="ARBA" id="ARBA00023167"/>
    </source>
</evidence>
<dbReference type="EC" id="3.2.2.9" evidence="2"/>
<keyword evidence="3" id="KW-0028">Amino-acid biosynthesis</keyword>
<evidence type="ECO:0000259" key="6">
    <source>
        <dbReference type="Pfam" id="PF01048"/>
    </source>
</evidence>
<evidence type="ECO:0000256" key="3">
    <source>
        <dbReference type="ARBA" id="ARBA00022605"/>
    </source>
</evidence>
<keyword evidence="4" id="KW-0378">Hydrolase</keyword>
<dbReference type="Proteomes" id="UP000192343">
    <property type="component" value="Unassembled WGS sequence"/>
</dbReference>
<evidence type="ECO:0000256" key="2">
    <source>
        <dbReference type="ARBA" id="ARBA00011974"/>
    </source>
</evidence>
<dbReference type="RefSeq" id="WP_083049207.1">
    <property type="nucleotide sequence ID" value="NZ_MWQY01000005.1"/>
</dbReference>
<dbReference type="NCBIfam" id="NF004079">
    <property type="entry name" value="PRK05584.1"/>
    <property type="match status" value="1"/>
</dbReference>
<keyword evidence="5" id="KW-0486">Methionine biosynthesis</keyword>
<dbReference type="GO" id="GO:0005829">
    <property type="term" value="C:cytosol"/>
    <property type="evidence" value="ECO:0007669"/>
    <property type="project" value="TreeGrafter"/>
</dbReference>
<dbReference type="Gene3D" id="3.40.50.1580">
    <property type="entry name" value="Nucleoside phosphorylase domain"/>
    <property type="match status" value="1"/>
</dbReference>
<dbReference type="InterPro" id="IPR035994">
    <property type="entry name" value="Nucleoside_phosphorylase_sf"/>
</dbReference>
<dbReference type="AlphaFoldDB" id="A0A1Y1S0C0"/>
<evidence type="ECO:0000313" key="7">
    <source>
        <dbReference type="EMBL" id="ORC36634.1"/>
    </source>
</evidence>
<dbReference type="GO" id="GO:0019284">
    <property type="term" value="P:L-methionine salvage from S-adenosylmethionine"/>
    <property type="evidence" value="ECO:0007669"/>
    <property type="project" value="TreeGrafter"/>
</dbReference>
<gene>
    <name evidence="7" type="ORF">B4O97_06100</name>
</gene>
<dbReference type="GO" id="GO:0008930">
    <property type="term" value="F:methylthioadenosine nucleosidase activity"/>
    <property type="evidence" value="ECO:0007669"/>
    <property type="project" value="InterPro"/>
</dbReference>
<protein>
    <recommendedName>
        <fullName evidence="2">adenosylhomocysteine nucleosidase</fullName>
        <ecNumber evidence="2">3.2.2.9</ecNumber>
    </recommendedName>
</protein>
<dbReference type="InterPro" id="IPR000845">
    <property type="entry name" value="Nucleoside_phosphorylase_d"/>
</dbReference>
<dbReference type="InterPro" id="IPR010049">
    <property type="entry name" value="MTA_SAH_Nsdase"/>
</dbReference>
<dbReference type="UniPathway" id="UPA00904">
    <property type="reaction ID" value="UER00871"/>
</dbReference>
<feature type="domain" description="Nucleoside phosphorylase" evidence="6">
    <location>
        <begin position="3"/>
        <end position="227"/>
    </location>
</feature>
<dbReference type="PANTHER" id="PTHR46832">
    <property type="entry name" value="5'-METHYLTHIOADENOSINE/S-ADENOSYLHOMOCYSTEINE NUCLEOSIDASE"/>
    <property type="match status" value="1"/>
</dbReference>
<comment type="caution">
    <text evidence="7">The sequence shown here is derived from an EMBL/GenBank/DDBJ whole genome shotgun (WGS) entry which is preliminary data.</text>
</comment>
<sequence>MTGILGAMREEVEALVEASGGDRREKGSLTEYHLGRIEGKDVVIAKSGVGKVLSALSAAELIMRYRPERLIFAGIAGGIKEGLNIGDLVVGTDCLQYDMDVRGLGYPVGAIPFTPYREIPGDPELLRIMESYRGEDYAVHFGRVLTGDTFVTDRDSPLRQKLFSELDGAVVEMEGASVALTARVYNVPVLVLRFVSDAADGRAPKNFQEFLAVASTHLVGVLSHLLRRIP</sequence>
<evidence type="ECO:0000313" key="8">
    <source>
        <dbReference type="Proteomes" id="UP000192343"/>
    </source>
</evidence>
<proteinExistence type="predicted"/>